<name>D8LBX2_ECTSI</name>
<sequence>MEVAADARAKGNFPKVSPERANVTEAQEYLLRVLRTNPNNKQAWEELGQCYLETGSLENSLEAYRRAVALTKGSDEDSASGKKNWPFRGGQKRENRGKSTQPRLPGQGSFLYRGKNRPAQGVVFFPLFFSLYFRGG</sequence>
<evidence type="ECO:0000313" key="3">
    <source>
        <dbReference type="EMBL" id="CBN79155.1"/>
    </source>
</evidence>
<proteinExistence type="predicted"/>
<dbReference type="OrthoDB" id="124397at2759"/>
<accession>D8LBX2</accession>
<evidence type="ECO:0000256" key="2">
    <source>
        <dbReference type="SAM" id="MobiDB-lite"/>
    </source>
</evidence>
<protein>
    <submittedName>
        <fullName evidence="3">Uncharacterized protein</fullName>
    </submittedName>
</protein>
<dbReference type="InParanoid" id="D8LBX2"/>
<dbReference type="EMBL" id="FN649733">
    <property type="protein sequence ID" value="CBN79155.1"/>
    <property type="molecule type" value="Genomic_DNA"/>
</dbReference>
<dbReference type="PROSITE" id="PS50005">
    <property type="entry name" value="TPR"/>
    <property type="match status" value="1"/>
</dbReference>
<evidence type="ECO:0000313" key="4">
    <source>
        <dbReference type="Proteomes" id="UP000002630"/>
    </source>
</evidence>
<evidence type="ECO:0000256" key="1">
    <source>
        <dbReference type="PROSITE-ProRule" id="PRU00339"/>
    </source>
</evidence>
<dbReference type="AlphaFoldDB" id="D8LBX2"/>
<feature type="repeat" description="TPR" evidence="1">
    <location>
        <begin position="41"/>
        <end position="74"/>
    </location>
</feature>
<dbReference type="Gene3D" id="1.25.40.10">
    <property type="entry name" value="Tetratricopeptide repeat domain"/>
    <property type="match status" value="1"/>
</dbReference>
<dbReference type="InterPro" id="IPR011990">
    <property type="entry name" value="TPR-like_helical_dom_sf"/>
</dbReference>
<gene>
    <name evidence="3" type="ORF">Esi_0010_0030</name>
</gene>
<reference evidence="3 4" key="1">
    <citation type="journal article" date="2010" name="Nature">
        <title>The Ectocarpus genome and the independent evolution of multicellularity in brown algae.</title>
        <authorList>
            <person name="Cock J.M."/>
            <person name="Sterck L."/>
            <person name="Rouze P."/>
            <person name="Scornet D."/>
            <person name="Allen A.E."/>
            <person name="Amoutzias G."/>
            <person name="Anthouard V."/>
            <person name="Artiguenave F."/>
            <person name="Aury J.M."/>
            <person name="Badger J.H."/>
            <person name="Beszteri B."/>
            <person name="Billiau K."/>
            <person name="Bonnet E."/>
            <person name="Bothwell J.H."/>
            <person name="Bowler C."/>
            <person name="Boyen C."/>
            <person name="Brownlee C."/>
            <person name="Carrano C.J."/>
            <person name="Charrier B."/>
            <person name="Cho G.Y."/>
            <person name="Coelho S.M."/>
            <person name="Collen J."/>
            <person name="Corre E."/>
            <person name="Da Silva C."/>
            <person name="Delage L."/>
            <person name="Delaroque N."/>
            <person name="Dittami S.M."/>
            <person name="Doulbeau S."/>
            <person name="Elias M."/>
            <person name="Farnham G."/>
            <person name="Gachon C.M."/>
            <person name="Gschloessl B."/>
            <person name="Heesch S."/>
            <person name="Jabbari K."/>
            <person name="Jubin C."/>
            <person name="Kawai H."/>
            <person name="Kimura K."/>
            <person name="Kloareg B."/>
            <person name="Kupper F.C."/>
            <person name="Lang D."/>
            <person name="Le Bail A."/>
            <person name="Leblanc C."/>
            <person name="Lerouge P."/>
            <person name="Lohr M."/>
            <person name="Lopez P.J."/>
            <person name="Martens C."/>
            <person name="Maumus F."/>
            <person name="Michel G."/>
            <person name="Miranda-Saavedra D."/>
            <person name="Morales J."/>
            <person name="Moreau H."/>
            <person name="Motomura T."/>
            <person name="Nagasato C."/>
            <person name="Napoli C.A."/>
            <person name="Nelson D.R."/>
            <person name="Nyvall-Collen P."/>
            <person name="Peters A.F."/>
            <person name="Pommier C."/>
            <person name="Potin P."/>
            <person name="Poulain J."/>
            <person name="Quesneville H."/>
            <person name="Read B."/>
            <person name="Rensing S.A."/>
            <person name="Ritter A."/>
            <person name="Rousvoal S."/>
            <person name="Samanta M."/>
            <person name="Samson G."/>
            <person name="Schroeder D.C."/>
            <person name="Segurens B."/>
            <person name="Strittmatter M."/>
            <person name="Tonon T."/>
            <person name="Tregear J.W."/>
            <person name="Valentin K."/>
            <person name="von Dassow P."/>
            <person name="Yamagishi T."/>
            <person name="Van de Peer Y."/>
            <person name="Wincker P."/>
        </authorList>
    </citation>
    <scope>NUCLEOTIDE SEQUENCE [LARGE SCALE GENOMIC DNA]</scope>
    <source>
        <strain evidence="4">Ec32 / CCAP1310/4</strain>
    </source>
</reference>
<keyword evidence="4" id="KW-1185">Reference proteome</keyword>
<dbReference type="InterPro" id="IPR019734">
    <property type="entry name" value="TPR_rpt"/>
</dbReference>
<dbReference type="Proteomes" id="UP000002630">
    <property type="component" value="Linkage Group LG08"/>
</dbReference>
<dbReference type="EMBL" id="FN647683">
    <property type="protein sequence ID" value="CBN79155.1"/>
    <property type="molecule type" value="Genomic_DNA"/>
</dbReference>
<feature type="region of interest" description="Disordered" evidence="2">
    <location>
        <begin position="71"/>
        <end position="109"/>
    </location>
</feature>
<keyword evidence="1" id="KW-0802">TPR repeat</keyword>
<organism evidence="3 4">
    <name type="scientific">Ectocarpus siliculosus</name>
    <name type="common">Brown alga</name>
    <name type="synonym">Conferva siliculosa</name>
    <dbReference type="NCBI Taxonomy" id="2880"/>
    <lineage>
        <taxon>Eukaryota</taxon>
        <taxon>Sar</taxon>
        <taxon>Stramenopiles</taxon>
        <taxon>Ochrophyta</taxon>
        <taxon>PX clade</taxon>
        <taxon>Phaeophyceae</taxon>
        <taxon>Ectocarpales</taxon>
        <taxon>Ectocarpaceae</taxon>
        <taxon>Ectocarpus</taxon>
    </lineage>
</organism>
<dbReference type="SUPFAM" id="SSF48452">
    <property type="entry name" value="TPR-like"/>
    <property type="match status" value="1"/>
</dbReference>
<dbReference type="Pfam" id="PF13432">
    <property type="entry name" value="TPR_16"/>
    <property type="match status" value="1"/>
</dbReference>